<sequence length="106" mass="11907">MGRVYAMFMAATGRYDVRGTTAAIVKREERENCVRSPCSLPGRPSTGCPLSRNEFLPWWTATVQPWPSQYTSGFSAQPRSSEQTQQPPTISFMVPPPRRSELPMIV</sequence>
<accession>A0ACB8DH24</accession>
<gene>
    <name evidence="1" type="ORF">HPB49_023822</name>
</gene>
<reference evidence="1" key="1">
    <citation type="submission" date="2020-05" db="EMBL/GenBank/DDBJ databases">
        <title>Large-scale comparative analyses of tick genomes elucidate their genetic diversity and vector capacities.</title>
        <authorList>
            <person name="Jia N."/>
            <person name="Wang J."/>
            <person name="Shi W."/>
            <person name="Du L."/>
            <person name="Sun Y."/>
            <person name="Zhan W."/>
            <person name="Jiang J."/>
            <person name="Wang Q."/>
            <person name="Zhang B."/>
            <person name="Ji P."/>
            <person name="Sakyi L.B."/>
            <person name="Cui X."/>
            <person name="Yuan T."/>
            <person name="Jiang B."/>
            <person name="Yang W."/>
            <person name="Lam T.T.-Y."/>
            <person name="Chang Q."/>
            <person name="Ding S."/>
            <person name="Wang X."/>
            <person name="Zhu J."/>
            <person name="Ruan X."/>
            <person name="Zhao L."/>
            <person name="Wei J."/>
            <person name="Que T."/>
            <person name="Du C."/>
            <person name="Cheng J."/>
            <person name="Dai P."/>
            <person name="Han X."/>
            <person name="Huang E."/>
            <person name="Gao Y."/>
            <person name="Liu J."/>
            <person name="Shao H."/>
            <person name="Ye R."/>
            <person name="Li L."/>
            <person name="Wei W."/>
            <person name="Wang X."/>
            <person name="Wang C."/>
            <person name="Yang T."/>
            <person name="Huo Q."/>
            <person name="Li W."/>
            <person name="Guo W."/>
            <person name="Chen H."/>
            <person name="Zhou L."/>
            <person name="Ni X."/>
            <person name="Tian J."/>
            <person name="Zhou Y."/>
            <person name="Sheng Y."/>
            <person name="Liu T."/>
            <person name="Pan Y."/>
            <person name="Xia L."/>
            <person name="Li J."/>
            <person name="Zhao F."/>
            <person name="Cao W."/>
        </authorList>
    </citation>
    <scope>NUCLEOTIDE SEQUENCE</scope>
    <source>
        <strain evidence="1">Dsil-2018</strain>
    </source>
</reference>
<dbReference type="Proteomes" id="UP000821865">
    <property type="component" value="Chromosome 2"/>
</dbReference>
<keyword evidence="2" id="KW-1185">Reference proteome</keyword>
<dbReference type="EMBL" id="CM023471">
    <property type="protein sequence ID" value="KAH7967290.1"/>
    <property type="molecule type" value="Genomic_DNA"/>
</dbReference>
<evidence type="ECO:0000313" key="2">
    <source>
        <dbReference type="Proteomes" id="UP000821865"/>
    </source>
</evidence>
<protein>
    <submittedName>
        <fullName evidence="1">Uncharacterized protein</fullName>
    </submittedName>
</protein>
<proteinExistence type="predicted"/>
<organism evidence="1 2">
    <name type="scientific">Dermacentor silvarum</name>
    <name type="common">Tick</name>
    <dbReference type="NCBI Taxonomy" id="543639"/>
    <lineage>
        <taxon>Eukaryota</taxon>
        <taxon>Metazoa</taxon>
        <taxon>Ecdysozoa</taxon>
        <taxon>Arthropoda</taxon>
        <taxon>Chelicerata</taxon>
        <taxon>Arachnida</taxon>
        <taxon>Acari</taxon>
        <taxon>Parasitiformes</taxon>
        <taxon>Ixodida</taxon>
        <taxon>Ixodoidea</taxon>
        <taxon>Ixodidae</taxon>
        <taxon>Rhipicephalinae</taxon>
        <taxon>Dermacentor</taxon>
    </lineage>
</organism>
<name>A0ACB8DH24_DERSI</name>
<evidence type="ECO:0000313" key="1">
    <source>
        <dbReference type="EMBL" id="KAH7967290.1"/>
    </source>
</evidence>
<comment type="caution">
    <text evidence="1">The sequence shown here is derived from an EMBL/GenBank/DDBJ whole genome shotgun (WGS) entry which is preliminary data.</text>
</comment>